<dbReference type="Proteomes" id="UP000515908">
    <property type="component" value="Chromosome 16"/>
</dbReference>
<evidence type="ECO:0000313" key="1">
    <source>
        <dbReference type="EMBL" id="CAD2220179.1"/>
    </source>
</evidence>
<accession>A0A7G2CL76</accession>
<sequence length="181" mass="20810">MSSSGAKFLSKKVKDTNIVVVKPAGEGETDPHTALLHAIADDDKTEILWFTRTLRPERNLIHPAEAFLQGIKELRPAPVFNTFNVKKAKERRLIKQEYDRKKHLERRKAAVAPTAAFKDALNPRKLPRNYHTSETGDEEVRLLGASLEERKMAKRKYKYDKTKPFFTKWKKKKVQSIGKGL</sequence>
<proteinExistence type="predicted"/>
<dbReference type="AlphaFoldDB" id="A0A7G2CL76"/>
<gene>
    <name evidence="1" type="ORF">ADEAN_000769400</name>
</gene>
<dbReference type="EMBL" id="LR877160">
    <property type="protein sequence ID" value="CAD2220179.1"/>
    <property type="molecule type" value="Genomic_DNA"/>
</dbReference>
<organism evidence="1 2">
    <name type="scientific">Angomonas deanei</name>
    <dbReference type="NCBI Taxonomy" id="59799"/>
    <lineage>
        <taxon>Eukaryota</taxon>
        <taxon>Discoba</taxon>
        <taxon>Euglenozoa</taxon>
        <taxon>Kinetoplastea</taxon>
        <taxon>Metakinetoplastina</taxon>
        <taxon>Trypanosomatida</taxon>
        <taxon>Trypanosomatidae</taxon>
        <taxon>Strigomonadinae</taxon>
        <taxon>Angomonas</taxon>
    </lineage>
</organism>
<dbReference type="VEuPathDB" id="TriTrypDB:ADEAN_000769400"/>
<reference evidence="1 2" key="1">
    <citation type="submission" date="2020-08" db="EMBL/GenBank/DDBJ databases">
        <authorList>
            <person name="Newling K."/>
            <person name="Davey J."/>
            <person name="Forrester S."/>
        </authorList>
    </citation>
    <scope>NUCLEOTIDE SEQUENCE [LARGE SCALE GENOMIC DNA]</scope>
    <source>
        <strain evidence="2">Crithidia deanei Carvalho (ATCC PRA-265)</strain>
    </source>
</reference>
<keyword evidence="2" id="KW-1185">Reference proteome</keyword>
<protein>
    <submittedName>
        <fullName evidence="1">Uncharacterized protein</fullName>
    </submittedName>
</protein>
<name>A0A7G2CL76_9TRYP</name>
<evidence type="ECO:0000313" key="2">
    <source>
        <dbReference type="Proteomes" id="UP000515908"/>
    </source>
</evidence>